<protein>
    <submittedName>
        <fullName evidence="11">ABC transporter ATP-binding protein</fullName>
    </submittedName>
</protein>
<dbReference type="GO" id="GO:0005886">
    <property type="term" value="C:plasma membrane"/>
    <property type="evidence" value="ECO:0007669"/>
    <property type="project" value="UniProtKB-SubCell"/>
</dbReference>
<dbReference type="NCBIfam" id="NF008453">
    <property type="entry name" value="PRK11308.1"/>
    <property type="match status" value="2"/>
</dbReference>
<keyword evidence="4" id="KW-1003">Cell membrane</keyword>
<keyword evidence="7 11" id="KW-0067">ATP-binding</keyword>
<accession>A0A927F600</accession>
<dbReference type="InterPro" id="IPR027417">
    <property type="entry name" value="P-loop_NTPase"/>
</dbReference>
<dbReference type="PANTHER" id="PTHR43297">
    <property type="entry name" value="OLIGOPEPTIDE TRANSPORT ATP-BINDING PROTEIN APPD"/>
    <property type="match status" value="1"/>
</dbReference>
<dbReference type="InterPro" id="IPR003593">
    <property type="entry name" value="AAA+_ATPase"/>
</dbReference>
<keyword evidence="8" id="KW-1278">Translocase</keyword>
<dbReference type="Pfam" id="PF00005">
    <property type="entry name" value="ABC_tran"/>
    <property type="match status" value="2"/>
</dbReference>
<evidence type="ECO:0000256" key="4">
    <source>
        <dbReference type="ARBA" id="ARBA00022475"/>
    </source>
</evidence>
<dbReference type="Proteomes" id="UP000622317">
    <property type="component" value="Unassembled WGS sequence"/>
</dbReference>
<evidence type="ECO:0000256" key="1">
    <source>
        <dbReference type="ARBA" id="ARBA00004417"/>
    </source>
</evidence>
<evidence type="ECO:0000256" key="2">
    <source>
        <dbReference type="ARBA" id="ARBA00005417"/>
    </source>
</evidence>
<keyword evidence="6" id="KW-0547">Nucleotide-binding</keyword>
<dbReference type="Gene3D" id="3.40.50.300">
    <property type="entry name" value="P-loop containing nucleotide triphosphate hydrolases"/>
    <property type="match status" value="2"/>
</dbReference>
<dbReference type="InterPro" id="IPR013563">
    <property type="entry name" value="Oligopep_ABC_C"/>
</dbReference>
<evidence type="ECO:0000256" key="8">
    <source>
        <dbReference type="ARBA" id="ARBA00022967"/>
    </source>
</evidence>
<dbReference type="GO" id="GO:0015833">
    <property type="term" value="P:peptide transport"/>
    <property type="evidence" value="ECO:0007669"/>
    <property type="project" value="InterPro"/>
</dbReference>
<comment type="similarity">
    <text evidence="2">Belongs to the ABC transporter superfamily.</text>
</comment>
<dbReference type="InterPro" id="IPR050388">
    <property type="entry name" value="ABC_Ni/Peptide_Import"/>
</dbReference>
<comment type="subcellular location">
    <subcellularLocation>
        <location evidence="1">Cell inner membrane</location>
        <topology evidence="1">Peripheral membrane protein</topology>
    </subcellularLocation>
</comment>
<proteinExistence type="inferred from homology"/>
<gene>
    <name evidence="11" type="ORF">IEN85_03950</name>
</gene>
<keyword evidence="9" id="KW-0472">Membrane</keyword>
<dbReference type="InterPro" id="IPR003439">
    <property type="entry name" value="ABC_transporter-like_ATP-bd"/>
</dbReference>
<organism evidence="11 12">
    <name type="scientific">Pelagicoccus enzymogenes</name>
    <dbReference type="NCBI Taxonomy" id="2773457"/>
    <lineage>
        <taxon>Bacteria</taxon>
        <taxon>Pseudomonadati</taxon>
        <taxon>Verrucomicrobiota</taxon>
        <taxon>Opitutia</taxon>
        <taxon>Puniceicoccales</taxon>
        <taxon>Pelagicoccaceae</taxon>
        <taxon>Pelagicoccus</taxon>
    </lineage>
</organism>
<evidence type="ECO:0000313" key="12">
    <source>
        <dbReference type="Proteomes" id="UP000622317"/>
    </source>
</evidence>
<dbReference type="AlphaFoldDB" id="A0A927F600"/>
<dbReference type="GO" id="GO:0005524">
    <property type="term" value="F:ATP binding"/>
    <property type="evidence" value="ECO:0007669"/>
    <property type="project" value="UniProtKB-KW"/>
</dbReference>
<dbReference type="CDD" id="cd03257">
    <property type="entry name" value="ABC_NikE_OppD_transporters"/>
    <property type="match status" value="2"/>
</dbReference>
<dbReference type="EMBL" id="JACYFG010000006">
    <property type="protein sequence ID" value="MBD5778630.1"/>
    <property type="molecule type" value="Genomic_DNA"/>
</dbReference>
<evidence type="ECO:0000256" key="6">
    <source>
        <dbReference type="ARBA" id="ARBA00022741"/>
    </source>
</evidence>
<evidence type="ECO:0000256" key="7">
    <source>
        <dbReference type="ARBA" id="ARBA00022840"/>
    </source>
</evidence>
<sequence length="541" mass="60371">MLAVRNLTIEFQTDESTVRAVDDLSFDLHKNEILGIVGESGSGKSVTGLSLLRLVPAPVGKIVRGSAVYDGRDLMSMPISELIKIRGREIGIIFQEPMTALSPLMTIGDQFVETLQLHFDITKKEARERAIEWLAKVGIPSPEERMGAYPFEFSGGMRQRVMIASVLMLDPKIIIADEPTTALDVTTQRQIFELILQVKSEDSSIIFITHDMGVIWQLCDRVMVMERSRKVEEGKLRDLFASPKEGYTRKLLSSVPRLTDEPIAREGLSLPILTVENLKTWFPIKKGIFSRTVGHIKAVDDVSLEIMEGETLAVVGESGSGKSTLGRTILGLEKALSGKVTFRGQQLVGMKMAELKTLRRDMQIVFQDPFSSLNPRMTILDILTEGMEEHRLLEGKSKADVAVRLMEEVGLSADQIYRYPHEFSGGQRQRICIARAMSLRPQLIILDEAVSALDVTIQAQVIDLLMELQERHNLSYLFISHDLSVVKRIAERTAVMRRGKIVEYGLTKDVIGNPQSEYSQKLLAAVPVPGSEDSRLSIRKG</sequence>
<evidence type="ECO:0000256" key="5">
    <source>
        <dbReference type="ARBA" id="ARBA00022519"/>
    </source>
</evidence>
<dbReference type="InterPro" id="IPR017871">
    <property type="entry name" value="ABC_transporter-like_CS"/>
</dbReference>
<dbReference type="PROSITE" id="PS50893">
    <property type="entry name" value="ABC_TRANSPORTER_2"/>
    <property type="match status" value="2"/>
</dbReference>
<dbReference type="PANTHER" id="PTHR43297:SF14">
    <property type="entry name" value="ATPASE AAA-TYPE CORE DOMAIN-CONTAINING PROTEIN"/>
    <property type="match status" value="1"/>
</dbReference>
<dbReference type="GO" id="GO:0016887">
    <property type="term" value="F:ATP hydrolysis activity"/>
    <property type="evidence" value="ECO:0007669"/>
    <property type="project" value="InterPro"/>
</dbReference>
<feature type="domain" description="ABC transporter" evidence="10">
    <location>
        <begin position="4"/>
        <end position="252"/>
    </location>
</feature>
<comment type="caution">
    <text evidence="11">The sequence shown here is derived from an EMBL/GenBank/DDBJ whole genome shotgun (WGS) entry which is preliminary data.</text>
</comment>
<dbReference type="SUPFAM" id="SSF52540">
    <property type="entry name" value="P-loop containing nucleoside triphosphate hydrolases"/>
    <property type="match status" value="2"/>
</dbReference>
<keyword evidence="3" id="KW-0813">Transport</keyword>
<dbReference type="NCBIfam" id="NF007739">
    <property type="entry name" value="PRK10419.1"/>
    <property type="match status" value="2"/>
</dbReference>
<name>A0A927F600_9BACT</name>
<dbReference type="Pfam" id="PF08352">
    <property type="entry name" value="oligo_HPY"/>
    <property type="match status" value="2"/>
</dbReference>
<keyword evidence="12" id="KW-1185">Reference proteome</keyword>
<evidence type="ECO:0000259" key="10">
    <source>
        <dbReference type="PROSITE" id="PS50893"/>
    </source>
</evidence>
<reference evidence="11" key="1">
    <citation type="submission" date="2020-09" db="EMBL/GenBank/DDBJ databases">
        <title>Pelagicoccus enzymogenes sp. nov. with an EPS production, isolated from marine sediment.</title>
        <authorList>
            <person name="Feng X."/>
        </authorList>
    </citation>
    <scope>NUCLEOTIDE SEQUENCE</scope>
    <source>
        <strain evidence="11">NFK12</strain>
    </source>
</reference>
<evidence type="ECO:0000313" key="11">
    <source>
        <dbReference type="EMBL" id="MBD5778630.1"/>
    </source>
</evidence>
<feature type="domain" description="ABC transporter" evidence="10">
    <location>
        <begin position="284"/>
        <end position="523"/>
    </location>
</feature>
<dbReference type="FunFam" id="3.40.50.300:FF:000016">
    <property type="entry name" value="Oligopeptide ABC transporter ATP-binding component"/>
    <property type="match status" value="2"/>
</dbReference>
<evidence type="ECO:0000256" key="9">
    <source>
        <dbReference type="ARBA" id="ARBA00023136"/>
    </source>
</evidence>
<dbReference type="SMART" id="SM00382">
    <property type="entry name" value="AAA"/>
    <property type="match status" value="2"/>
</dbReference>
<dbReference type="PROSITE" id="PS00211">
    <property type="entry name" value="ABC_TRANSPORTER_1"/>
    <property type="match status" value="2"/>
</dbReference>
<evidence type="ECO:0000256" key="3">
    <source>
        <dbReference type="ARBA" id="ARBA00022448"/>
    </source>
</evidence>
<keyword evidence="5" id="KW-0997">Cell inner membrane</keyword>